<dbReference type="Pfam" id="PF03061">
    <property type="entry name" value="4HBT"/>
    <property type="match status" value="1"/>
</dbReference>
<dbReference type="AlphaFoldDB" id="A0A420Y483"/>
<name>A0A420Y483_9PEZI</name>
<reference evidence="2 3" key="1">
    <citation type="submission" date="2018-08" db="EMBL/GenBank/DDBJ databases">
        <title>Draft genome of the lignicolous fungus Coniochaeta pulveracea.</title>
        <authorList>
            <person name="Borstlap C.J."/>
            <person name="De Witt R.N."/>
            <person name="Botha A."/>
            <person name="Volschenk H."/>
        </authorList>
    </citation>
    <scope>NUCLEOTIDE SEQUENCE [LARGE SCALE GENOMIC DNA]</scope>
    <source>
        <strain evidence="2 3">CAB683</strain>
    </source>
</reference>
<dbReference type="InterPro" id="IPR029069">
    <property type="entry name" value="HotDog_dom_sf"/>
</dbReference>
<accession>A0A420Y483</accession>
<sequence>MAPQRLLVHSLRPLLRRPLLSQQAQTLARPTRASQLRLISTAEHTVEVPAKPSLGWRIFSTTGRALLFTTVGFAMALAPAYSSAKDIINPLTDAETLDVYTPLTPEEQEKEDFINSFPLVAELRQNPDFVESRPHLKIPPAWRSQNLTGGALLGPGRVTVPPLAFNEKGGKSLVQIFHVGPDMCGHVGIIHGGFLATMLDEGLGRCCFAALPHNIGMTAKLEINYKAPAIADQYLVLKATTTKVEGRKAWIEGRIETLPKDGEEPTVLATAEALYISPRQAAMMAKVYPVA</sequence>
<dbReference type="STRING" id="177199.A0A420Y483"/>
<comment type="caution">
    <text evidence="2">The sequence shown here is derived from an EMBL/GenBank/DDBJ whole genome shotgun (WGS) entry which is preliminary data.</text>
</comment>
<dbReference type="CDD" id="cd03443">
    <property type="entry name" value="PaaI_thioesterase"/>
    <property type="match status" value="1"/>
</dbReference>
<gene>
    <name evidence="2" type="primary">MET14_2</name>
    <name evidence="2" type="ORF">DL546_006246</name>
</gene>
<dbReference type="EMBL" id="QVQW01000053">
    <property type="protein sequence ID" value="RKU42701.1"/>
    <property type="molecule type" value="Genomic_DNA"/>
</dbReference>
<dbReference type="PANTHER" id="PTHR47260">
    <property type="entry name" value="UPF0644 PROTEIN PB2B4.06"/>
    <property type="match status" value="1"/>
</dbReference>
<dbReference type="InterPro" id="IPR052061">
    <property type="entry name" value="PTE-AB_protein"/>
</dbReference>
<dbReference type="OrthoDB" id="506431at2759"/>
<dbReference type="Proteomes" id="UP000275385">
    <property type="component" value="Unassembled WGS sequence"/>
</dbReference>
<keyword evidence="2" id="KW-0808">Transferase</keyword>
<evidence type="ECO:0000313" key="3">
    <source>
        <dbReference type="Proteomes" id="UP000275385"/>
    </source>
</evidence>
<proteinExistence type="predicted"/>
<dbReference type="Gene3D" id="3.10.129.10">
    <property type="entry name" value="Hotdog Thioesterase"/>
    <property type="match status" value="1"/>
</dbReference>
<evidence type="ECO:0000259" key="1">
    <source>
        <dbReference type="Pfam" id="PF03061"/>
    </source>
</evidence>
<organism evidence="2 3">
    <name type="scientific">Coniochaeta pulveracea</name>
    <dbReference type="NCBI Taxonomy" id="177199"/>
    <lineage>
        <taxon>Eukaryota</taxon>
        <taxon>Fungi</taxon>
        <taxon>Dikarya</taxon>
        <taxon>Ascomycota</taxon>
        <taxon>Pezizomycotina</taxon>
        <taxon>Sordariomycetes</taxon>
        <taxon>Sordariomycetidae</taxon>
        <taxon>Coniochaetales</taxon>
        <taxon>Coniochaetaceae</taxon>
        <taxon>Coniochaeta</taxon>
    </lineage>
</organism>
<dbReference type="InterPro" id="IPR006683">
    <property type="entry name" value="Thioestr_dom"/>
</dbReference>
<protein>
    <submittedName>
        <fullName evidence="2">Adenylyl-sulfate kinase</fullName>
    </submittedName>
</protein>
<dbReference type="PANTHER" id="PTHR47260:SF7">
    <property type="entry name" value="THIOESTERASE FAMILY PROTEIN (AFU_ORTHOLOGUE AFUA_1G10800)"/>
    <property type="match status" value="1"/>
</dbReference>
<feature type="domain" description="Thioesterase" evidence="1">
    <location>
        <begin position="188"/>
        <end position="256"/>
    </location>
</feature>
<dbReference type="SUPFAM" id="SSF54637">
    <property type="entry name" value="Thioesterase/thiol ester dehydrase-isomerase"/>
    <property type="match status" value="1"/>
</dbReference>
<keyword evidence="3" id="KW-1185">Reference proteome</keyword>
<keyword evidence="2" id="KW-0418">Kinase</keyword>
<dbReference type="GO" id="GO:0016301">
    <property type="term" value="F:kinase activity"/>
    <property type="evidence" value="ECO:0007669"/>
    <property type="project" value="UniProtKB-KW"/>
</dbReference>
<evidence type="ECO:0000313" key="2">
    <source>
        <dbReference type="EMBL" id="RKU42701.1"/>
    </source>
</evidence>